<dbReference type="SUPFAM" id="SSF46785">
    <property type="entry name" value="Winged helix' DNA-binding domain"/>
    <property type="match status" value="1"/>
</dbReference>
<dbReference type="PANTHER" id="PTHR33164">
    <property type="entry name" value="TRANSCRIPTIONAL REGULATOR, MARR FAMILY"/>
    <property type="match status" value="1"/>
</dbReference>
<gene>
    <name evidence="2" type="ORF">HNR30_002337</name>
</gene>
<accession>A0A7W0HPW2</accession>
<evidence type="ECO:0000313" key="2">
    <source>
        <dbReference type="EMBL" id="MBA2890996.1"/>
    </source>
</evidence>
<sequence>MNDHGELGHIDPATGAAVEGMAAALVAVWAYSRHSAATQVSSIQLQALLTIERHQRINLARLGEALGALPSSTSRLCDRLEATGWVRRSVSPDDRRELTLGLTPTGAALLDQLRDERHADLAQVIDEMPPEARKALMRGLRAFTAAADRVGDQRMGHADDTWTTIAGRFLA</sequence>
<dbReference type="PROSITE" id="PS50995">
    <property type="entry name" value="HTH_MARR_2"/>
    <property type="match status" value="1"/>
</dbReference>
<evidence type="ECO:0000259" key="1">
    <source>
        <dbReference type="PROSITE" id="PS50995"/>
    </source>
</evidence>
<organism evidence="2 3">
    <name type="scientific">Nonomuraea soli</name>
    <dbReference type="NCBI Taxonomy" id="1032476"/>
    <lineage>
        <taxon>Bacteria</taxon>
        <taxon>Bacillati</taxon>
        <taxon>Actinomycetota</taxon>
        <taxon>Actinomycetes</taxon>
        <taxon>Streptosporangiales</taxon>
        <taxon>Streptosporangiaceae</taxon>
        <taxon>Nonomuraea</taxon>
    </lineage>
</organism>
<dbReference type="AlphaFoldDB" id="A0A7W0HPW2"/>
<protein>
    <submittedName>
        <fullName evidence="2">DNA-binding MarR family transcriptional regulator</fullName>
    </submittedName>
</protein>
<keyword evidence="2" id="KW-0238">DNA-binding</keyword>
<comment type="caution">
    <text evidence="2">The sequence shown here is derived from an EMBL/GenBank/DDBJ whole genome shotgun (WGS) entry which is preliminary data.</text>
</comment>
<dbReference type="Proteomes" id="UP000530928">
    <property type="component" value="Unassembled WGS sequence"/>
</dbReference>
<evidence type="ECO:0000313" key="3">
    <source>
        <dbReference type="Proteomes" id="UP000530928"/>
    </source>
</evidence>
<dbReference type="InterPro" id="IPR000835">
    <property type="entry name" value="HTH_MarR-typ"/>
</dbReference>
<name>A0A7W0HPW2_9ACTN</name>
<keyword evidence="3" id="KW-1185">Reference proteome</keyword>
<dbReference type="InterPro" id="IPR036388">
    <property type="entry name" value="WH-like_DNA-bd_sf"/>
</dbReference>
<dbReference type="PANTHER" id="PTHR33164:SF43">
    <property type="entry name" value="HTH-TYPE TRANSCRIPTIONAL REPRESSOR YETL"/>
    <property type="match status" value="1"/>
</dbReference>
<dbReference type="Gene3D" id="1.10.10.10">
    <property type="entry name" value="Winged helix-like DNA-binding domain superfamily/Winged helix DNA-binding domain"/>
    <property type="match status" value="1"/>
</dbReference>
<dbReference type="Pfam" id="PF01047">
    <property type="entry name" value="MarR"/>
    <property type="match status" value="1"/>
</dbReference>
<dbReference type="EMBL" id="JACDUR010000002">
    <property type="protein sequence ID" value="MBA2890996.1"/>
    <property type="molecule type" value="Genomic_DNA"/>
</dbReference>
<dbReference type="InterPro" id="IPR036390">
    <property type="entry name" value="WH_DNA-bd_sf"/>
</dbReference>
<dbReference type="GO" id="GO:0006950">
    <property type="term" value="P:response to stress"/>
    <property type="evidence" value="ECO:0007669"/>
    <property type="project" value="TreeGrafter"/>
</dbReference>
<dbReference type="InterPro" id="IPR039422">
    <property type="entry name" value="MarR/SlyA-like"/>
</dbReference>
<reference evidence="2 3" key="1">
    <citation type="submission" date="2020-07" db="EMBL/GenBank/DDBJ databases">
        <title>Genomic Encyclopedia of Type Strains, Phase IV (KMG-IV): sequencing the most valuable type-strain genomes for metagenomic binning, comparative biology and taxonomic classification.</title>
        <authorList>
            <person name="Goeker M."/>
        </authorList>
    </citation>
    <scope>NUCLEOTIDE SEQUENCE [LARGE SCALE GENOMIC DNA]</scope>
    <source>
        <strain evidence="2 3">DSM 45533</strain>
    </source>
</reference>
<feature type="domain" description="HTH marR-type" evidence="1">
    <location>
        <begin position="11"/>
        <end position="145"/>
    </location>
</feature>
<dbReference type="GO" id="GO:0003677">
    <property type="term" value="F:DNA binding"/>
    <property type="evidence" value="ECO:0007669"/>
    <property type="project" value="UniProtKB-KW"/>
</dbReference>
<dbReference type="SMART" id="SM00347">
    <property type="entry name" value="HTH_MARR"/>
    <property type="match status" value="1"/>
</dbReference>
<proteinExistence type="predicted"/>
<dbReference type="RefSeq" id="WP_181609756.1">
    <property type="nucleotide sequence ID" value="NZ_BAABAM010000012.1"/>
</dbReference>
<dbReference type="GO" id="GO:0003700">
    <property type="term" value="F:DNA-binding transcription factor activity"/>
    <property type="evidence" value="ECO:0007669"/>
    <property type="project" value="InterPro"/>
</dbReference>